<comment type="function">
    <text evidence="12">Mannosyltransferase involved in glycosylphosphatidylinositol-anchor biosynthesis.</text>
</comment>
<dbReference type="PANTHER" id="PTHR12468:SF2">
    <property type="entry name" value="GPI MANNOSYLTRANSFERASE 2"/>
    <property type="match status" value="1"/>
</dbReference>
<dbReference type="Pfam" id="PF04188">
    <property type="entry name" value="Mannosyl_trans2"/>
    <property type="match status" value="1"/>
</dbReference>
<proteinExistence type="inferred from homology"/>
<dbReference type="RefSeq" id="XP_018190518.1">
    <property type="nucleotide sequence ID" value="XM_018334699.1"/>
</dbReference>
<accession>A0A165IJ24</accession>
<dbReference type="GO" id="GO:0005789">
    <property type="term" value="C:endoplasmic reticulum membrane"/>
    <property type="evidence" value="ECO:0007669"/>
    <property type="project" value="UniProtKB-SubCell"/>
</dbReference>
<feature type="transmembrane region" description="Helical" evidence="12">
    <location>
        <begin position="227"/>
        <end position="244"/>
    </location>
</feature>
<feature type="transmembrane region" description="Helical" evidence="12">
    <location>
        <begin position="458"/>
        <end position="477"/>
    </location>
</feature>
<evidence type="ECO:0000256" key="9">
    <source>
        <dbReference type="ARBA" id="ARBA00022824"/>
    </source>
</evidence>
<feature type="transmembrane region" description="Helical" evidence="12">
    <location>
        <begin position="278"/>
        <end position="297"/>
    </location>
</feature>
<dbReference type="OMA" id="GALFIWC"/>
<evidence type="ECO:0000256" key="2">
    <source>
        <dbReference type="ARBA" id="ARBA00004687"/>
    </source>
</evidence>
<evidence type="ECO:0000256" key="7">
    <source>
        <dbReference type="ARBA" id="ARBA00022679"/>
    </source>
</evidence>
<keyword evidence="9 12" id="KW-0256">Endoplasmic reticulum</keyword>
<evidence type="ECO:0000256" key="6">
    <source>
        <dbReference type="ARBA" id="ARBA00022676"/>
    </source>
</evidence>
<dbReference type="STRING" id="1328760.A0A165IJ24"/>
<reference evidence="13 14" key="1">
    <citation type="journal article" date="2016" name="Fungal Biol.">
        <title>The genome of Xylona heveae provides a window into fungal endophytism.</title>
        <authorList>
            <person name="Gazis R."/>
            <person name="Kuo A."/>
            <person name="Riley R."/>
            <person name="LaButti K."/>
            <person name="Lipzen A."/>
            <person name="Lin J."/>
            <person name="Amirebrahimi M."/>
            <person name="Hesse C.N."/>
            <person name="Spatafora J.W."/>
            <person name="Henrissat B."/>
            <person name="Hainaut M."/>
            <person name="Grigoriev I.V."/>
            <person name="Hibbett D.S."/>
        </authorList>
    </citation>
    <scope>NUCLEOTIDE SEQUENCE [LARGE SCALE GENOMIC DNA]</scope>
    <source>
        <strain evidence="13 14">TC161</strain>
    </source>
</reference>
<dbReference type="GeneID" id="28899836"/>
<keyword evidence="6 12" id="KW-0328">Glycosyltransferase</keyword>
<feature type="transmembrane region" description="Helical" evidence="12">
    <location>
        <begin position="16"/>
        <end position="39"/>
    </location>
</feature>
<dbReference type="GO" id="GO:0006506">
    <property type="term" value="P:GPI anchor biosynthetic process"/>
    <property type="evidence" value="ECO:0007669"/>
    <property type="project" value="UniProtKB-UniPathway"/>
</dbReference>
<feature type="transmembrane region" description="Helical" evidence="12">
    <location>
        <begin position="198"/>
        <end position="215"/>
    </location>
</feature>
<feature type="transmembrane region" description="Helical" evidence="12">
    <location>
        <begin position="173"/>
        <end position="192"/>
    </location>
</feature>
<evidence type="ECO:0000313" key="14">
    <source>
        <dbReference type="Proteomes" id="UP000076632"/>
    </source>
</evidence>
<dbReference type="PANTHER" id="PTHR12468">
    <property type="entry name" value="GPI MANNOSYLTRANSFERASE 2"/>
    <property type="match status" value="1"/>
</dbReference>
<dbReference type="AlphaFoldDB" id="A0A165IJ24"/>
<evidence type="ECO:0000313" key="13">
    <source>
        <dbReference type="EMBL" id="KZF24963.1"/>
    </source>
</evidence>
<dbReference type="OrthoDB" id="10252502at2759"/>
<evidence type="ECO:0000256" key="1">
    <source>
        <dbReference type="ARBA" id="ARBA00004477"/>
    </source>
</evidence>
<evidence type="ECO:0000256" key="4">
    <source>
        <dbReference type="ARBA" id="ARBA00013795"/>
    </source>
</evidence>
<dbReference type="UniPathway" id="UPA00196"/>
<dbReference type="FunCoup" id="A0A165IJ24">
    <property type="interactions" value="287"/>
</dbReference>
<comment type="similarity">
    <text evidence="3 12">Belongs to the PIGV family.</text>
</comment>
<dbReference type="EMBL" id="KV407455">
    <property type="protein sequence ID" value="KZF24963.1"/>
    <property type="molecule type" value="Genomic_DNA"/>
</dbReference>
<keyword evidence="11 12" id="KW-0472">Membrane</keyword>
<protein>
    <recommendedName>
        <fullName evidence="4 12">GPI mannosyltransferase 2</fullName>
        <ecNumber evidence="12">2.4.1.-</ecNumber>
    </recommendedName>
</protein>
<gene>
    <name evidence="13" type="ORF">L228DRAFT_265460</name>
</gene>
<dbReference type="EC" id="2.4.1.-" evidence="12"/>
<feature type="transmembrane region" description="Helical" evidence="12">
    <location>
        <begin position="139"/>
        <end position="161"/>
    </location>
</feature>
<dbReference type="Proteomes" id="UP000076632">
    <property type="component" value="Unassembled WGS sequence"/>
</dbReference>
<dbReference type="GO" id="GO:0031501">
    <property type="term" value="C:mannosyltransferase complex"/>
    <property type="evidence" value="ECO:0007669"/>
    <property type="project" value="TreeGrafter"/>
</dbReference>
<sequence>MALRSSSTLRPLDRPLTALCLCFVSWKIILFIIACLAPGPGYDTSTALLLGRLGQLSGNVNTSPENATQNNILMRLMTHVASKLVRWDAIYFTQIAERGYAFEQEWAFGWGFTQLISQLTQTLASLGLITTPPTVTAEAIVGIFLAHSSHFFSVIILHHLASLLLPIQSRAPLAFIIAFLHIVTPAGLFLSGPCTESVFSFFSFSGLYLFVLSHVYDLRARRGPRDLCTLFSGIFFGLASTVRSNGLLNGILYLYDLVALLQDVLTNRNLTVAHIRRGLILALSGLFVAAGIVYPQYLAYQSFCTLGESQADLRPWCQERLPSIYAYVQSAYWDVGFLRYWTVSNLPLFLLAAPMLYILSSSAIWALMMQRPKSKDDSAKASHAERSLILTSPIFARCITPLAIIQLLLAILAFTNYHVQIISRISSGYVVWYIWVALKLSGELAPASGDKLVPTESIVRWMVVYAIIQGGLFASFLPPA</sequence>
<comment type="subcellular location">
    <subcellularLocation>
        <location evidence="1 12">Endoplasmic reticulum membrane</location>
        <topology evidence="1 12">Multi-pass membrane protein</topology>
    </subcellularLocation>
</comment>
<feature type="transmembrane region" description="Helical" evidence="12">
    <location>
        <begin position="388"/>
        <end position="415"/>
    </location>
</feature>
<evidence type="ECO:0000256" key="8">
    <source>
        <dbReference type="ARBA" id="ARBA00022692"/>
    </source>
</evidence>
<organism evidence="13 14">
    <name type="scientific">Xylona heveae (strain CBS 132557 / TC161)</name>
    <dbReference type="NCBI Taxonomy" id="1328760"/>
    <lineage>
        <taxon>Eukaryota</taxon>
        <taxon>Fungi</taxon>
        <taxon>Dikarya</taxon>
        <taxon>Ascomycota</taxon>
        <taxon>Pezizomycotina</taxon>
        <taxon>Xylonomycetes</taxon>
        <taxon>Xylonales</taxon>
        <taxon>Xylonaceae</taxon>
        <taxon>Xylona</taxon>
    </lineage>
</organism>
<evidence type="ECO:0000256" key="10">
    <source>
        <dbReference type="ARBA" id="ARBA00022989"/>
    </source>
</evidence>
<dbReference type="InParanoid" id="A0A165IJ24"/>
<keyword evidence="8 12" id="KW-0812">Transmembrane</keyword>
<keyword evidence="10 12" id="KW-1133">Transmembrane helix</keyword>
<keyword evidence="14" id="KW-1185">Reference proteome</keyword>
<feature type="transmembrane region" description="Helical" evidence="12">
    <location>
        <begin position="346"/>
        <end position="367"/>
    </location>
</feature>
<dbReference type="GO" id="GO:0004376">
    <property type="term" value="F:GPI mannosyltransferase activity"/>
    <property type="evidence" value="ECO:0007669"/>
    <property type="project" value="InterPro"/>
</dbReference>
<name>A0A165IJ24_XYLHT</name>
<evidence type="ECO:0000256" key="12">
    <source>
        <dbReference type="RuleBase" id="RU363112"/>
    </source>
</evidence>
<evidence type="ECO:0000256" key="3">
    <source>
        <dbReference type="ARBA" id="ARBA00008698"/>
    </source>
</evidence>
<evidence type="ECO:0000256" key="11">
    <source>
        <dbReference type="ARBA" id="ARBA00023136"/>
    </source>
</evidence>
<evidence type="ECO:0000256" key="5">
    <source>
        <dbReference type="ARBA" id="ARBA00022502"/>
    </source>
</evidence>
<keyword evidence="7 12" id="KW-0808">Transferase</keyword>
<keyword evidence="5 12" id="KW-0337">GPI-anchor biosynthesis</keyword>
<dbReference type="InterPro" id="IPR007315">
    <property type="entry name" value="PIG-V/Gpi18"/>
</dbReference>
<dbReference type="GO" id="GO:0000009">
    <property type="term" value="F:alpha-1,6-mannosyltransferase activity"/>
    <property type="evidence" value="ECO:0007669"/>
    <property type="project" value="InterPro"/>
</dbReference>
<comment type="pathway">
    <text evidence="2 12">Glycolipid biosynthesis; glycosylphosphatidylinositol-anchor biosynthesis.</text>
</comment>